<dbReference type="Proteomes" id="UP000284731">
    <property type="component" value="Unassembled WGS sequence"/>
</dbReference>
<sequence length="189" mass="20918">MKCAIFMADGFETCEGLITVDLLRRAGLTIDMISMNETLTVTTSHQVKIQADKLFGEFQNVYDVMIFPGGKLGTESLENNQKLIDLYEAHFKAGKLSCAICAAPSILGHRGLLQGRKYTCYPSFDESSFGGEYQQVLAVKDGNLITGRGMGATIDFALKIIETLCDKQILENVKNGIQYEHSFLQSEKE</sequence>
<protein>
    <submittedName>
        <fullName evidence="2">DJ-1/PfpI family protein</fullName>
    </submittedName>
</protein>
<dbReference type="InterPro" id="IPR050325">
    <property type="entry name" value="Prot/Nucl_acid_deglycase"/>
</dbReference>
<dbReference type="InterPro" id="IPR006287">
    <property type="entry name" value="DJ-1"/>
</dbReference>
<evidence type="ECO:0000259" key="1">
    <source>
        <dbReference type="Pfam" id="PF01965"/>
    </source>
</evidence>
<accession>A0A412PDJ9</accession>
<organism evidence="2 3">
    <name type="scientific">Solobacterium moorei</name>
    <dbReference type="NCBI Taxonomy" id="102148"/>
    <lineage>
        <taxon>Bacteria</taxon>
        <taxon>Bacillati</taxon>
        <taxon>Bacillota</taxon>
        <taxon>Erysipelotrichia</taxon>
        <taxon>Erysipelotrichales</taxon>
        <taxon>Erysipelotrichaceae</taxon>
        <taxon>Solobacterium</taxon>
    </lineage>
</organism>
<proteinExistence type="predicted"/>
<dbReference type="InterPro" id="IPR002818">
    <property type="entry name" value="DJ-1/PfpI"/>
</dbReference>
<dbReference type="Pfam" id="PF01965">
    <property type="entry name" value="DJ-1_PfpI"/>
    <property type="match status" value="1"/>
</dbReference>
<dbReference type="GO" id="GO:0005737">
    <property type="term" value="C:cytoplasm"/>
    <property type="evidence" value="ECO:0007669"/>
    <property type="project" value="TreeGrafter"/>
</dbReference>
<dbReference type="PANTHER" id="PTHR48094:SF12">
    <property type="entry name" value="PARKINSON DISEASE PROTEIN 7 HOMOLOG"/>
    <property type="match status" value="1"/>
</dbReference>
<dbReference type="SUPFAM" id="SSF52317">
    <property type="entry name" value="Class I glutamine amidotransferase-like"/>
    <property type="match status" value="1"/>
</dbReference>
<dbReference type="NCBIfam" id="TIGR01383">
    <property type="entry name" value="not_thiJ"/>
    <property type="match status" value="1"/>
</dbReference>
<reference evidence="2 3" key="1">
    <citation type="submission" date="2018-08" db="EMBL/GenBank/DDBJ databases">
        <title>A genome reference for cultivated species of the human gut microbiota.</title>
        <authorList>
            <person name="Zou Y."/>
            <person name="Xue W."/>
            <person name="Luo G."/>
        </authorList>
    </citation>
    <scope>NUCLEOTIDE SEQUENCE [LARGE SCALE GENOMIC DNA]</scope>
    <source>
        <strain evidence="2 3">AF18-46</strain>
    </source>
</reference>
<dbReference type="AlphaFoldDB" id="A0A412PDJ9"/>
<feature type="domain" description="DJ-1/PfpI" evidence="1">
    <location>
        <begin position="1"/>
        <end position="162"/>
    </location>
</feature>
<comment type="caution">
    <text evidence="2">The sequence shown here is derived from an EMBL/GenBank/DDBJ whole genome shotgun (WGS) entry which is preliminary data.</text>
</comment>
<dbReference type="Gene3D" id="3.40.50.880">
    <property type="match status" value="1"/>
</dbReference>
<dbReference type="InterPro" id="IPR029062">
    <property type="entry name" value="Class_I_gatase-like"/>
</dbReference>
<dbReference type="EMBL" id="QRWX01000003">
    <property type="protein sequence ID" value="RGT55119.1"/>
    <property type="molecule type" value="Genomic_DNA"/>
</dbReference>
<dbReference type="PANTHER" id="PTHR48094">
    <property type="entry name" value="PROTEIN/NUCLEIC ACID DEGLYCASE DJ-1-RELATED"/>
    <property type="match status" value="1"/>
</dbReference>
<evidence type="ECO:0000313" key="2">
    <source>
        <dbReference type="EMBL" id="RGT55119.1"/>
    </source>
</evidence>
<dbReference type="RefSeq" id="WP_118765138.1">
    <property type="nucleotide sequence ID" value="NZ_CABJCF010000003.1"/>
</dbReference>
<name>A0A412PDJ9_9FIRM</name>
<gene>
    <name evidence="2" type="ORF">DWX20_08175</name>
</gene>
<evidence type="ECO:0000313" key="3">
    <source>
        <dbReference type="Proteomes" id="UP000284731"/>
    </source>
</evidence>
<dbReference type="CDD" id="cd03135">
    <property type="entry name" value="GATase1_DJ-1"/>
    <property type="match status" value="1"/>
</dbReference>